<reference evidence="1 2" key="1">
    <citation type="journal article" date="2021" name="Commun. Biol.">
        <title>The genome of Shorea leprosula (Dipterocarpaceae) highlights the ecological relevance of drought in aseasonal tropical rainforests.</title>
        <authorList>
            <person name="Ng K.K.S."/>
            <person name="Kobayashi M.J."/>
            <person name="Fawcett J.A."/>
            <person name="Hatakeyama M."/>
            <person name="Paape T."/>
            <person name="Ng C.H."/>
            <person name="Ang C.C."/>
            <person name="Tnah L.H."/>
            <person name="Lee C.T."/>
            <person name="Nishiyama T."/>
            <person name="Sese J."/>
            <person name="O'Brien M.J."/>
            <person name="Copetti D."/>
            <person name="Mohd Noor M.I."/>
            <person name="Ong R.C."/>
            <person name="Putra M."/>
            <person name="Sireger I.Z."/>
            <person name="Indrioko S."/>
            <person name="Kosugi Y."/>
            <person name="Izuno A."/>
            <person name="Isagi Y."/>
            <person name="Lee S.L."/>
            <person name="Shimizu K.K."/>
        </authorList>
    </citation>
    <scope>NUCLEOTIDE SEQUENCE [LARGE SCALE GENOMIC DNA]</scope>
    <source>
        <strain evidence="1">214</strain>
    </source>
</reference>
<sequence>MSLNSSSSSCLYTILFGQNPSSFWNSVTESLLSARFPEPPWLLLPPKQGSTSCRFINVEGNTEETTSDVRTDLPSLKTPFSITRTVYANPYVTFLVSFNGAWQRQSMQHAGGQWKYFVTKAVLTGEPVGKCGVYRRKDLTNCKGNSIYFTNDCWHGQPDGSWGHDVGIYSLEDGSVSPILEFEVSGNAQQQPCWIVPPADFCN</sequence>
<dbReference type="AlphaFoldDB" id="A0AAV5HWQ6"/>
<evidence type="ECO:0008006" key="3">
    <source>
        <dbReference type="Google" id="ProtNLM"/>
    </source>
</evidence>
<comment type="caution">
    <text evidence="1">The sequence shown here is derived from an EMBL/GenBank/DDBJ whole genome shotgun (WGS) entry which is preliminary data.</text>
</comment>
<organism evidence="1 2">
    <name type="scientific">Rubroshorea leprosula</name>
    <dbReference type="NCBI Taxonomy" id="152421"/>
    <lineage>
        <taxon>Eukaryota</taxon>
        <taxon>Viridiplantae</taxon>
        <taxon>Streptophyta</taxon>
        <taxon>Embryophyta</taxon>
        <taxon>Tracheophyta</taxon>
        <taxon>Spermatophyta</taxon>
        <taxon>Magnoliopsida</taxon>
        <taxon>eudicotyledons</taxon>
        <taxon>Gunneridae</taxon>
        <taxon>Pentapetalae</taxon>
        <taxon>rosids</taxon>
        <taxon>malvids</taxon>
        <taxon>Malvales</taxon>
        <taxon>Dipterocarpaceae</taxon>
        <taxon>Rubroshorea</taxon>
    </lineage>
</organism>
<accession>A0AAV5HWQ6</accession>
<gene>
    <name evidence="1" type="ORF">SLEP1_g3937</name>
</gene>
<keyword evidence="2" id="KW-1185">Reference proteome</keyword>
<dbReference type="Proteomes" id="UP001054252">
    <property type="component" value="Unassembled WGS sequence"/>
</dbReference>
<proteinExistence type="predicted"/>
<dbReference type="EMBL" id="BPVZ01000003">
    <property type="protein sequence ID" value="GKU89856.1"/>
    <property type="molecule type" value="Genomic_DNA"/>
</dbReference>
<evidence type="ECO:0000313" key="2">
    <source>
        <dbReference type="Proteomes" id="UP001054252"/>
    </source>
</evidence>
<evidence type="ECO:0000313" key="1">
    <source>
        <dbReference type="EMBL" id="GKU89856.1"/>
    </source>
</evidence>
<protein>
    <recommendedName>
        <fullName evidence="3">DUF295 domain-containing protein</fullName>
    </recommendedName>
</protein>
<name>A0AAV5HWQ6_9ROSI</name>